<dbReference type="InterPro" id="IPR010619">
    <property type="entry name" value="ThrE-like_N"/>
</dbReference>
<feature type="transmembrane region" description="Helical" evidence="8">
    <location>
        <begin position="400"/>
        <end position="418"/>
    </location>
</feature>
<keyword evidence="5 8" id="KW-0472">Membrane</keyword>
<feature type="transmembrane region" description="Helical" evidence="8">
    <location>
        <begin position="274"/>
        <end position="297"/>
    </location>
</feature>
<feature type="compositionally biased region" description="Basic and acidic residues" evidence="7">
    <location>
        <begin position="24"/>
        <end position="35"/>
    </location>
</feature>
<feature type="transmembrane region" description="Helical" evidence="8">
    <location>
        <begin position="458"/>
        <end position="479"/>
    </location>
</feature>
<dbReference type="InterPro" id="IPR050539">
    <property type="entry name" value="ThrE_Dicarb/AminoAcid_Exp"/>
</dbReference>
<feature type="transmembrane region" description="Helical" evidence="8">
    <location>
        <begin position="309"/>
        <end position="328"/>
    </location>
</feature>
<evidence type="ECO:0000256" key="3">
    <source>
        <dbReference type="ARBA" id="ARBA00022692"/>
    </source>
</evidence>
<proteinExistence type="inferred from homology"/>
<dbReference type="GO" id="GO:0005886">
    <property type="term" value="C:plasma membrane"/>
    <property type="evidence" value="ECO:0007669"/>
    <property type="project" value="UniProtKB-SubCell"/>
</dbReference>
<dbReference type="RefSeq" id="WP_183649099.1">
    <property type="nucleotide sequence ID" value="NZ_JACHWU010000001.1"/>
</dbReference>
<keyword evidence="12" id="KW-1185">Reference proteome</keyword>
<evidence type="ECO:0000256" key="2">
    <source>
        <dbReference type="ARBA" id="ARBA00022475"/>
    </source>
</evidence>
<protein>
    <submittedName>
        <fullName evidence="11">Uncharacterized membrane protein YjjP (DUF1212 family)</fullName>
    </submittedName>
</protein>
<keyword evidence="4 8" id="KW-1133">Transmembrane helix</keyword>
<feature type="transmembrane region" description="Helical" evidence="8">
    <location>
        <begin position="425"/>
        <end position="446"/>
    </location>
</feature>
<dbReference type="GO" id="GO:0022857">
    <property type="term" value="F:transmembrane transporter activity"/>
    <property type="evidence" value="ECO:0007669"/>
    <property type="project" value="InterPro"/>
</dbReference>
<organism evidence="11 12">
    <name type="scientific">Prauserella isguenensis</name>
    <dbReference type="NCBI Taxonomy" id="1470180"/>
    <lineage>
        <taxon>Bacteria</taxon>
        <taxon>Bacillati</taxon>
        <taxon>Actinomycetota</taxon>
        <taxon>Actinomycetes</taxon>
        <taxon>Pseudonocardiales</taxon>
        <taxon>Pseudonocardiaceae</taxon>
        <taxon>Prauserella</taxon>
    </lineage>
</organism>
<gene>
    <name evidence="11" type="ORF">FHS23_001229</name>
</gene>
<evidence type="ECO:0000256" key="7">
    <source>
        <dbReference type="SAM" id="MobiDB-lite"/>
    </source>
</evidence>
<feature type="region of interest" description="Disordered" evidence="7">
    <location>
        <begin position="1"/>
        <end position="46"/>
    </location>
</feature>
<dbReference type="EMBL" id="JACHWU010000001">
    <property type="protein sequence ID" value="MBB3050234.1"/>
    <property type="molecule type" value="Genomic_DNA"/>
</dbReference>
<feature type="transmembrane region" description="Helical" evidence="8">
    <location>
        <begin position="375"/>
        <end position="394"/>
    </location>
</feature>
<evidence type="ECO:0000313" key="12">
    <source>
        <dbReference type="Proteomes" id="UP000550714"/>
    </source>
</evidence>
<evidence type="ECO:0000259" key="10">
    <source>
        <dbReference type="Pfam" id="PF12821"/>
    </source>
</evidence>
<feature type="domain" description="Threonine/Serine exporter ThrE" evidence="10">
    <location>
        <begin position="360"/>
        <end position="476"/>
    </location>
</feature>
<dbReference type="PANTHER" id="PTHR34390">
    <property type="entry name" value="UPF0442 PROTEIN YJJB-RELATED"/>
    <property type="match status" value="1"/>
</dbReference>
<dbReference type="GO" id="GO:0015744">
    <property type="term" value="P:succinate transport"/>
    <property type="evidence" value="ECO:0007669"/>
    <property type="project" value="TreeGrafter"/>
</dbReference>
<accession>A0A839RYV8</accession>
<dbReference type="AlphaFoldDB" id="A0A839RYV8"/>
<comment type="subcellular location">
    <subcellularLocation>
        <location evidence="1">Cell membrane</location>
        <topology evidence="1">Multi-pass membrane protein</topology>
    </subcellularLocation>
</comment>
<feature type="transmembrane region" description="Helical" evidence="8">
    <location>
        <begin position="241"/>
        <end position="262"/>
    </location>
</feature>
<evidence type="ECO:0000256" key="6">
    <source>
        <dbReference type="ARBA" id="ARBA00034125"/>
    </source>
</evidence>
<dbReference type="Proteomes" id="UP000550714">
    <property type="component" value="Unassembled WGS sequence"/>
</dbReference>
<keyword evidence="3 8" id="KW-0812">Transmembrane</keyword>
<evidence type="ECO:0000256" key="1">
    <source>
        <dbReference type="ARBA" id="ARBA00004651"/>
    </source>
</evidence>
<name>A0A839RYV8_9PSEU</name>
<feature type="compositionally biased region" description="Basic residues" evidence="7">
    <location>
        <begin position="1"/>
        <end position="16"/>
    </location>
</feature>
<dbReference type="Pfam" id="PF12821">
    <property type="entry name" value="ThrE_2"/>
    <property type="match status" value="1"/>
</dbReference>
<evidence type="ECO:0000256" key="4">
    <source>
        <dbReference type="ARBA" id="ARBA00022989"/>
    </source>
</evidence>
<evidence type="ECO:0000256" key="8">
    <source>
        <dbReference type="SAM" id="Phobius"/>
    </source>
</evidence>
<comment type="caution">
    <text evidence="11">The sequence shown here is derived from an EMBL/GenBank/DDBJ whole genome shotgun (WGS) entry which is preliminary data.</text>
</comment>
<dbReference type="InterPro" id="IPR024528">
    <property type="entry name" value="ThrE_2"/>
</dbReference>
<reference evidence="11 12" key="1">
    <citation type="submission" date="2020-08" db="EMBL/GenBank/DDBJ databases">
        <title>Genomic Encyclopedia of Type Strains, Phase III (KMG-III): the genomes of soil and plant-associated and newly described type strains.</title>
        <authorList>
            <person name="Whitman W."/>
        </authorList>
    </citation>
    <scope>NUCLEOTIDE SEQUENCE [LARGE SCALE GENOMIC DNA]</scope>
    <source>
        <strain evidence="11 12">CECT 8577</strain>
    </source>
</reference>
<feature type="compositionally biased region" description="Basic residues" evidence="7">
    <location>
        <begin position="37"/>
        <end position="46"/>
    </location>
</feature>
<evidence type="ECO:0000256" key="5">
    <source>
        <dbReference type="ARBA" id="ARBA00023136"/>
    </source>
</evidence>
<feature type="transmembrane region" description="Helical" evidence="8">
    <location>
        <begin position="199"/>
        <end position="229"/>
    </location>
</feature>
<dbReference type="PANTHER" id="PTHR34390:SF2">
    <property type="entry name" value="SUCCINATE TRANSPORTER SUBUNIT YJJP-RELATED"/>
    <property type="match status" value="1"/>
</dbReference>
<sequence length="509" mass="53148">MKLKPRARTAGHRRHAWQILEAPAEDRRHDNDNNRGSRQHRGRNNLRQRAWQILEAPTGEHPAVERDAAIGPQLPDEPTVHMVLDLVVRIGEVQMASGAGASDVTATILSLTRALGLPHCEVEVIFTSITVSCHRGSELSPVTALRVVRSRSLDYTRLSDTERLVQKLLRNKLSAEEAYAELHRVTGAGHPYPRWVSTLAWGGMAGFIALLLGGDVWTALVAFVISAVIDRVGRLLNRMSMPFFFQQITGGALASAAAIGVVNLDLMPLERPTLVVAAALTVLLSGLSTVSAVQDAITGYYVTAAGRSLEVALMSAGLITGVAGGMQFAEYFGAASTPVPSVPPLQALNLPIVVLAGTGAAACFALASYASLRPLLVAACAGAVGACAYGTLMVFTAGPIVASAIAATLVGLGGGVMARRLKVTPLVVAVSGITPLLPGFATYRGLSELADFGNLTPLMGAVAIGIALAAGVVLGEFLAQPVRTGLGRLERRLAGPRMAGPLDPGGSPE</sequence>
<dbReference type="Pfam" id="PF06738">
    <property type="entry name" value="ThrE"/>
    <property type="match status" value="1"/>
</dbReference>
<keyword evidence="2" id="KW-1003">Cell membrane</keyword>
<comment type="similarity">
    <text evidence="6">Belongs to the ThrE exporter (TC 2.A.79) family.</text>
</comment>
<evidence type="ECO:0000259" key="9">
    <source>
        <dbReference type="Pfam" id="PF06738"/>
    </source>
</evidence>
<evidence type="ECO:0000313" key="11">
    <source>
        <dbReference type="EMBL" id="MBB3050234.1"/>
    </source>
</evidence>
<feature type="transmembrane region" description="Helical" evidence="8">
    <location>
        <begin position="348"/>
        <end position="368"/>
    </location>
</feature>
<feature type="domain" description="Threonine/serine exporter-like N-terminal" evidence="9">
    <location>
        <begin position="85"/>
        <end position="328"/>
    </location>
</feature>